<dbReference type="PROSITE" id="PS51918">
    <property type="entry name" value="RADICAL_SAM"/>
    <property type="match status" value="1"/>
</dbReference>
<evidence type="ECO:0000256" key="4">
    <source>
        <dbReference type="ARBA" id="ARBA00022723"/>
    </source>
</evidence>
<dbReference type="Pfam" id="PF04055">
    <property type="entry name" value="Radical_SAM"/>
    <property type="match status" value="1"/>
</dbReference>
<evidence type="ECO:0000256" key="2">
    <source>
        <dbReference type="ARBA" id="ARBA00022485"/>
    </source>
</evidence>
<dbReference type="AlphaFoldDB" id="A0A850T7E9"/>
<evidence type="ECO:0000256" key="6">
    <source>
        <dbReference type="ARBA" id="ARBA00023014"/>
    </source>
</evidence>
<sequence>MTTNQPAIHPREEGFKKNWTDKKDGIMSVEEAQYSYDTSQREQKFIESQFPTAEEKERYSKYRKEWYRRAKEFDPGPAPLAVTCELVSTCNLACKMCYTVTEEFQRSVIGAQRMLPWKIVKAVIDECAELGVPSMLFSWRGESLMYRSRDGEKNVDFGDVLLYARKKGILEITSLTNGHMLNKKLAEKIIRAEPNWISFSVDGLEQAYNKIRIPKKKQQDFNGFTHVIQNIKTLIRLRNEAGKTRPQIRVNAVYPAIAEDPKAYYEFMKAIGVDWITINELMDMRGEDVPEESIMENWACQYPFQRLTISANGILLPCTGAHNEEPPLIIGRYRNSSNKQVVSENGKTRTIKETEKSIVEAWTSEKTNLIRKLHKEGKRKKINPGCKYCRHGVQKKGAQWVPKEWDMETMEWKGTMWRT</sequence>
<dbReference type="InterPro" id="IPR013785">
    <property type="entry name" value="Aldolase_TIM"/>
</dbReference>
<keyword evidence="4" id="KW-0479">Metal-binding</keyword>
<dbReference type="EMBL" id="JACADJ010000021">
    <property type="protein sequence ID" value="NWH04975.1"/>
    <property type="molecule type" value="Genomic_DNA"/>
</dbReference>
<evidence type="ECO:0000256" key="5">
    <source>
        <dbReference type="ARBA" id="ARBA00023004"/>
    </source>
</evidence>
<dbReference type="SUPFAM" id="SSF102114">
    <property type="entry name" value="Radical SAM enzymes"/>
    <property type="match status" value="1"/>
</dbReference>
<dbReference type="GO" id="GO:0003824">
    <property type="term" value="F:catalytic activity"/>
    <property type="evidence" value="ECO:0007669"/>
    <property type="project" value="InterPro"/>
</dbReference>
<keyword evidence="6" id="KW-0411">Iron-sulfur</keyword>
<dbReference type="PANTHER" id="PTHR11228">
    <property type="entry name" value="RADICAL SAM DOMAIN PROTEIN"/>
    <property type="match status" value="1"/>
</dbReference>
<reference evidence="8 9" key="1">
    <citation type="submission" date="2020-06" db="EMBL/GenBank/DDBJ databases">
        <title>High-quality draft genome of sulfate reducer Desulfobacter latus type strain AcrS2 isolated from marine sediment.</title>
        <authorList>
            <person name="Hoppe M."/>
            <person name="Larsen C.K."/>
            <person name="Marshall I.P.G."/>
            <person name="Schramm A."/>
            <person name="Marietou A.G."/>
        </authorList>
    </citation>
    <scope>NUCLEOTIDE SEQUENCE [LARGE SCALE GENOMIC DNA]</scope>
    <source>
        <strain evidence="8 9">AcRS2</strain>
    </source>
</reference>
<dbReference type="CDD" id="cd01335">
    <property type="entry name" value="Radical_SAM"/>
    <property type="match status" value="1"/>
</dbReference>
<evidence type="ECO:0000259" key="7">
    <source>
        <dbReference type="PROSITE" id="PS51918"/>
    </source>
</evidence>
<name>A0A850T7E9_9BACT</name>
<comment type="caution">
    <text evidence="8">The sequence shown here is derived from an EMBL/GenBank/DDBJ whole genome shotgun (WGS) entry which is preliminary data.</text>
</comment>
<comment type="cofactor">
    <cofactor evidence="1">
        <name>[4Fe-4S] cluster</name>
        <dbReference type="ChEBI" id="CHEBI:49883"/>
    </cofactor>
</comment>
<dbReference type="InterPro" id="IPR050377">
    <property type="entry name" value="Radical_SAM_PqqE_MftC-like"/>
</dbReference>
<evidence type="ECO:0000256" key="1">
    <source>
        <dbReference type="ARBA" id="ARBA00001966"/>
    </source>
</evidence>
<dbReference type="InterPro" id="IPR058240">
    <property type="entry name" value="rSAM_sf"/>
</dbReference>
<evidence type="ECO:0000256" key="3">
    <source>
        <dbReference type="ARBA" id="ARBA00022691"/>
    </source>
</evidence>
<evidence type="ECO:0000313" key="8">
    <source>
        <dbReference type="EMBL" id="NWH04975.1"/>
    </source>
</evidence>
<organism evidence="8 9">
    <name type="scientific">Desulfobacter latus</name>
    <dbReference type="NCBI Taxonomy" id="2292"/>
    <lineage>
        <taxon>Bacteria</taxon>
        <taxon>Pseudomonadati</taxon>
        <taxon>Thermodesulfobacteriota</taxon>
        <taxon>Desulfobacteria</taxon>
        <taxon>Desulfobacterales</taxon>
        <taxon>Desulfobacteraceae</taxon>
        <taxon>Desulfobacter</taxon>
    </lineage>
</organism>
<dbReference type="SFLD" id="SFLDS00029">
    <property type="entry name" value="Radical_SAM"/>
    <property type="match status" value="1"/>
</dbReference>
<gene>
    <name evidence="8" type="ORF">HXW94_08265</name>
</gene>
<keyword evidence="9" id="KW-1185">Reference proteome</keyword>
<dbReference type="InterPro" id="IPR007197">
    <property type="entry name" value="rSAM"/>
</dbReference>
<dbReference type="PANTHER" id="PTHR11228:SF35">
    <property type="entry name" value="MOLYBDENUM COFACTOR BIOSYNTHESIS PROTEIN A-RELATED"/>
    <property type="match status" value="1"/>
</dbReference>
<dbReference type="GO" id="GO:0051536">
    <property type="term" value="F:iron-sulfur cluster binding"/>
    <property type="evidence" value="ECO:0007669"/>
    <property type="project" value="UniProtKB-KW"/>
</dbReference>
<dbReference type="GO" id="GO:0046872">
    <property type="term" value="F:metal ion binding"/>
    <property type="evidence" value="ECO:0007669"/>
    <property type="project" value="UniProtKB-KW"/>
</dbReference>
<keyword evidence="3" id="KW-0949">S-adenosyl-L-methionine</keyword>
<keyword evidence="5" id="KW-0408">Iron</keyword>
<keyword evidence="2" id="KW-0004">4Fe-4S</keyword>
<dbReference type="InterPro" id="IPR034391">
    <property type="entry name" value="AdoMet-like_SPASM_containing"/>
</dbReference>
<dbReference type="Gene3D" id="3.20.20.70">
    <property type="entry name" value="Aldolase class I"/>
    <property type="match status" value="1"/>
</dbReference>
<dbReference type="RefSeq" id="WP_178366430.1">
    <property type="nucleotide sequence ID" value="NZ_JACADJ010000021.1"/>
</dbReference>
<proteinExistence type="predicted"/>
<dbReference type="SFLD" id="SFLDG01387">
    <property type="entry name" value="BtrN-like_SPASM_domain_contain"/>
    <property type="match status" value="1"/>
</dbReference>
<dbReference type="SFLD" id="SFLDG01067">
    <property type="entry name" value="SPASM/twitch_domain_containing"/>
    <property type="match status" value="1"/>
</dbReference>
<accession>A0A850T7E9</accession>
<dbReference type="Proteomes" id="UP000553343">
    <property type="component" value="Unassembled WGS sequence"/>
</dbReference>
<feature type="domain" description="Radical SAM core" evidence="7">
    <location>
        <begin position="76"/>
        <end position="312"/>
    </location>
</feature>
<protein>
    <submittedName>
        <fullName evidence="8">Radical SAM protein</fullName>
    </submittedName>
</protein>
<evidence type="ECO:0000313" key="9">
    <source>
        <dbReference type="Proteomes" id="UP000553343"/>
    </source>
</evidence>